<dbReference type="AlphaFoldDB" id="A0A0S7C3V0"/>
<evidence type="ECO:0000313" key="2">
    <source>
        <dbReference type="Proteomes" id="UP000053091"/>
    </source>
</evidence>
<proteinExistence type="predicted"/>
<dbReference type="Proteomes" id="UP000053091">
    <property type="component" value="Unassembled WGS sequence"/>
</dbReference>
<reference evidence="1" key="1">
    <citation type="journal article" date="2015" name="Genome Announc.">
        <title>Draft Genome Sequence of Bacteroidales Strain TBC1, a Novel Isolate from a Methanogenic Wastewater Treatment System.</title>
        <authorList>
            <person name="Tourlousse D.M."/>
            <person name="Matsuura N."/>
            <person name="Sun L."/>
            <person name="Toyonaga M."/>
            <person name="Kuroda K."/>
            <person name="Ohashi A."/>
            <person name="Cruz R."/>
            <person name="Yamaguchi T."/>
            <person name="Sekiguchi Y."/>
        </authorList>
    </citation>
    <scope>NUCLEOTIDE SEQUENCE [LARGE SCALE GENOMIC DNA]</scope>
    <source>
        <strain evidence="1">TBC1</strain>
    </source>
</reference>
<gene>
    <name evidence="1" type="ORF">TBC1_12308</name>
</gene>
<protein>
    <submittedName>
        <fullName evidence="1">Uncharacterized protein</fullName>
    </submittedName>
</protein>
<accession>A0A0S7C3V0</accession>
<dbReference type="EMBL" id="DF968183">
    <property type="protein sequence ID" value="GAP44500.1"/>
    <property type="molecule type" value="Genomic_DNA"/>
</dbReference>
<dbReference type="STRING" id="1678841.TBC1_12308"/>
<organism evidence="1">
    <name type="scientific">Lentimicrobium saccharophilum</name>
    <dbReference type="NCBI Taxonomy" id="1678841"/>
    <lineage>
        <taxon>Bacteria</taxon>
        <taxon>Pseudomonadati</taxon>
        <taxon>Bacteroidota</taxon>
        <taxon>Bacteroidia</taxon>
        <taxon>Bacteroidales</taxon>
        <taxon>Lentimicrobiaceae</taxon>
        <taxon>Lentimicrobium</taxon>
    </lineage>
</organism>
<name>A0A0S7C3V0_9BACT</name>
<keyword evidence="2" id="KW-1185">Reference proteome</keyword>
<evidence type="ECO:0000313" key="1">
    <source>
        <dbReference type="EMBL" id="GAP44500.1"/>
    </source>
</evidence>
<sequence>MVIGIIMSKPRLFNNLWEIMMLNQDPLSRRAAWVADYCAESCPEFLVGRIEVLAAVVSSFRSDGLKRHGLRMLSRSDLPVENLGPLTDVCFKWLQSPKESVAVKMYSMVILHRITTIFPELARELFDIIEIQLHEATPGFISCGRKIMKKLSKTGL</sequence>